<dbReference type="Gene3D" id="3.40.50.300">
    <property type="entry name" value="P-loop containing nucleotide triphosphate hydrolases"/>
    <property type="match status" value="1"/>
</dbReference>
<dbReference type="SUPFAM" id="SSF52540">
    <property type="entry name" value="P-loop containing nucleoside triphosphate hydrolases"/>
    <property type="match status" value="1"/>
</dbReference>
<dbReference type="Proteomes" id="UP000049222">
    <property type="component" value="Unassembled WGS sequence"/>
</dbReference>
<dbReference type="GO" id="GO:0016740">
    <property type="term" value="F:transferase activity"/>
    <property type="evidence" value="ECO:0007669"/>
    <property type="project" value="UniProtKB-KW"/>
</dbReference>
<dbReference type="InterPro" id="IPR027417">
    <property type="entry name" value="P-loop_NTPase"/>
</dbReference>
<keyword evidence="1" id="KW-0808">Transferase</keyword>
<protein>
    <submittedName>
        <fullName evidence="1">Sulfotransferase domain protein</fullName>
    </submittedName>
</protein>
<name>A0A0M6YGD3_9RHOB</name>
<dbReference type="EMBL" id="CXSU01000011">
    <property type="protein sequence ID" value="CTQ48994.1"/>
    <property type="molecule type" value="Genomic_DNA"/>
</dbReference>
<sequence length="264" mass="29667">MDLIAPRVLCIGTHHKTGTLWMRAVFRALADRLGVAHRTVFPASGTRHVPDADRVFLFQWSSAFPQDILDRPDARILHMIRDPRDVLVSGMRYHLTAPADGEDFLHSARADLDGLTYQQHLNALPDDTTRLMFEMEEKHAETLKAMTAWTPRANTIEVRYEDLMADVEGRAFRDHLRNLGLPEPEVALGGQIFWDNALFGGLADAGARSDRVKAHITGTATRDWRSSLPHDVASTYAVRHGDALVQLGYESHPTDWTQEIRDAA</sequence>
<accession>A0A0M6YGD3</accession>
<gene>
    <name evidence="1" type="ORF">JDO7802_01002</name>
</gene>
<dbReference type="RefSeq" id="WP_083481031.1">
    <property type="nucleotide sequence ID" value="NZ_CXSU01000011.1"/>
</dbReference>
<dbReference type="Pfam" id="PF13469">
    <property type="entry name" value="Sulfotransfer_3"/>
    <property type="match status" value="1"/>
</dbReference>
<proteinExistence type="predicted"/>
<organism evidence="1 2">
    <name type="scientific">Jannaschia donghaensis</name>
    <dbReference type="NCBI Taxonomy" id="420998"/>
    <lineage>
        <taxon>Bacteria</taxon>
        <taxon>Pseudomonadati</taxon>
        <taxon>Pseudomonadota</taxon>
        <taxon>Alphaproteobacteria</taxon>
        <taxon>Rhodobacterales</taxon>
        <taxon>Roseobacteraceae</taxon>
        <taxon>Jannaschia</taxon>
    </lineage>
</organism>
<keyword evidence="2" id="KW-1185">Reference proteome</keyword>
<evidence type="ECO:0000313" key="1">
    <source>
        <dbReference type="EMBL" id="CTQ48994.1"/>
    </source>
</evidence>
<evidence type="ECO:0000313" key="2">
    <source>
        <dbReference type="Proteomes" id="UP000049222"/>
    </source>
</evidence>
<reference evidence="1 2" key="1">
    <citation type="submission" date="2015-07" db="EMBL/GenBank/DDBJ databases">
        <authorList>
            <person name="Noorani M."/>
        </authorList>
    </citation>
    <scope>NUCLEOTIDE SEQUENCE [LARGE SCALE GENOMIC DNA]</scope>
    <source>
        <strain evidence="1 2">CECT 7802</strain>
    </source>
</reference>
<dbReference type="STRING" id="420998.JDO7802_01002"/>
<dbReference type="AlphaFoldDB" id="A0A0M6YGD3"/>